<sequence>MKSKRGFYLPIVFFSILILVALAPSAHARADEAADRFKSLMEQGWALEGQMHVDLANLDRAIAVHKEALALAPDNDEAMWRLAEVIFKKSEEVTDKKERKTMVERTILLAEQALAVNSKSVGGMYWAGTAYARLADMSGLFSAAGQVKQAKAYLHQAIDTDPNHRLAVLSGVILAKIYSESPWPIKDMEQAVDLARWAVAKDPNLTLASLTMGRILLAKNETAAARTELNRCLTTEHPTYVWDAVLYDWPEAKTVLAGIK</sequence>
<dbReference type="Pfam" id="PF13174">
    <property type="entry name" value="TPR_6"/>
    <property type="match status" value="1"/>
</dbReference>
<organism evidence="3 4">
    <name type="scientific">Desulfosudis oleivorans (strain DSM 6200 / JCM 39069 / Hxd3)</name>
    <name type="common">Desulfococcus oleovorans</name>
    <dbReference type="NCBI Taxonomy" id="96561"/>
    <lineage>
        <taxon>Bacteria</taxon>
        <taxon>Pseudomonadati</taxon>
        <taxon>Thermodesulfobacteriota</taxon>
        <taxon>Desulfobacteria</taxon>
        <taxon>Desulfobacterales</taxon>
        <taxon>Desulfosudaceae</taxon>
        <taxon>Desulfosudis</taxon>
    </lineage>
</organism>
<dbReference type="PROSITE" id="PS50005">
    <property type="entry name" value="TPR"/>
    <property type="match status" value="1"/>
</dbReference>
<dbReference type="RefSeq" id="WP_012174942.1">
    <property type="nucleotide sequence ID" value="NC_009943.1"/>
</dbReference>
<dbReference type="STRING" id="96561.Dole_1522"/>
<dbReference type="KEGG" id="dol:Dole_1522"/>
<evidence type="ECO:0000256" key="2">
    <source>
        <dbReference type="SAM" id="SignalP"/>
    </source>
</evidence>
<feature type="chain" id="PRO_5002734125" evidence="2">
    <location>
        <begin position="31"/>
        <end position="260"/>
    </location>
</feature>
<dbReference type="OrthoDB" id="5420989at2"/>
<dbReference type="AlphaFoldDB" id="A8ZZH3"/>
<reference evidence="3 4" key="1">
    <citation type="submission" date="2007-10" db="EMBL/GenBank/DDBJ databases">
        <title>Complete sequence of Desulfococcus oleovorans Hxd3.</title>
        <authorList>
            <consortium name="US DOE Joint Genome Institute"/>
            <person name="Copeland A."/>
            <person name="Lucas S."/>
            <person name="Lapidus A."/>
            <person name="Barry K."/>
            <person name="Glavina del Rio T."/>
            <person name="Dalin E."/>
            <person name="Tice H."/>
            <person name="Pitluck S."/>
            <person name="Kiss H."/>
            <person name="Brettin T."/>
            <person name="Bruce D."/>
            <person name="Detter J.C."/>
            <person name="Han C."/>
            <person name="Schmutz J."/>
            <person name="Larimer F."/>
            <person name="Land M."/>
            <person name="Hauser L."/>
            <person name="Kyrpides N."/>
            <person name="Kim E."/>
            <person name="Wawrik B."/>
            <person name="Richardson P."/>
        </authorList>
    </citation>
    <scope>NUCLEOTIDE SEQUENCE [LARGE SCALE GENOMIC DNA]</scope>
    <source>
        <strain evidence="4">DSM 6200 / JCM 39069 / Hxd3</strain>
    </source>
</reference>
<keyword evidence="1" id="KW-0802">TPR repeat</keyword>
<dbReference type="SMART" id="SM00028">
    <property type="entry name" value="TPR"/>
    <property type="match status" value="2"/>
</dbReference>
<evidence type="ECO:0000313" key="3">
    <source>
        <dbReference type="EMBL" id="ABW67326.1"/>
    </source>
</evidence>
<accession>A8ZZH3</accession>
<dbReference type="InterPro" id="IPR019734">
    <property type="entry name" value="TPR_rpt"/>
</dbReference>
<name>A8ZZH3_DESOH</name>
<keyword evidence="4" id="KW-1185">Reference proteome</keyword>
<dbReference type="InterPro" id="IPR011990">
    <property type="entry name" value="TPR-like_helical_dom_sf"/>
</dbReference>
<dbReference type="eggNOG" id="COG0457">
    <property type="taxonomic scope" value="Bacteria"/>
</dbReference>
<dbReference type="Gene3D" id="1.25.40.10">
    <property type="entry name" value="Tetratricopeptide repeat domain"/>
    <property type="match status" value="2"/>
</dbReference>
<evidence type="ECO:0000313" key="4">
    <source>
        <dbReference type="Proteomes" id="UP000008561"/>
    </source>
</evidence>
<keyword evidence="2" id="KW-0732">Signal</keyword>
<dbReference type="EMBL" id="CP000859">
    <property type="protein sequence ID" value="ABW67326.1"/>
    <property type="molecule type" value="Genomic_DNA"/>
</dbReference>
<gene>
    <name evidence="3" type="ordered locus">Dole_1522</name>
</gene>
<dbReference type="Proteomes" id="UP000008561">
    <property type="component" value="Chromosome"/>
</dbReference>
<feature type="signal peptide" evidence="2">
    <location>
        <begin position="1"/>
        <end position="30"/>
    </location>
</feature>
<protein>
    <submittedName>
        <fullName evidence="3">Tetratricopeptide TPR_2 repeat protein</fullName>
    </submittedName>
</protein>
<dbReference type="SUPFAM" id="SSF48452">
    <property type="entry name" value="TPR-like"/>
    <property type="match status" value="1"/>
</dbReference>
<feature type="repeat" description="TPR" evidence="1">
    <location>
        <begin position="42"/>
        <end position="75"/>
    </location>
</feature>
<dbReference type="HOGENOM" id="CLU_1048575_0_0_7"/>
<evidence type="ECO:0000256" key="1">
    <source>
        <dbReference type="PROSITE-ProRule" id="PRU00339"/>
    </source>
</evidence>
<proteinExistence type="predicted"/>